<dbReference type="SUPFAM" id="SSF55073">
    <property type="entry name" value="Nucleotide cyclase"/>
    <property type="match status" value="1"/>
</dbReference>
<sequence length="591" mass="68144">MNQRNAKLFALTHIATPVVLFIFYLSLGQSSLLYLFGLASLWSLYVIWHAFIQSNLYALLKQKNLWCFLLIDHAILSLIFIFPDWQDYRLPIWLVLFYVPIYCYEIGFRSALWYSLLGIGNIYLFDFFQQGSFWSLETLFISIGMFSYVFSIGINTDRLQKLAYKDTLTGLPNRYDLNIRLETLIHESERENRRFALLLLDLDQFKYVNDTLGHWAGDELLRQVSQRLTRQLPHDYFISRMGGDEFVLLTPHFQDEQEALDVSRKIIHLLNRPVYIDGKELYTTASIGIAVFPDDGRDEQHLLKNADTAMYHAKDRGRNQFQFYSPILQKHHNRVEQETMLRKALDNREFLVYFQPRIVAETGDIASMEALIRWIHPEQGLIPPSEFIPLAEETGLIVPIGEFVLAEACRQLRGWMTSGYPLRAVSVNLSPRQLLQPDLPQKVKAILDETGVEGNQLELEITENAAMQDMTTTIEILQELKALGVRISIDDFGTGHSTLNYLRTFPIDALKIDRSFIHGVENSTQDAAIVHTMLTLAKTMELHVTAEGVETEGQLNFLKANDCREIQGYLFAKPMPVDEMEQWLNNRNAAS</sequence>
<dbReference type="Gene3D" id="3.20.20.450">
    <property type="entry name" value="EAL domain"/>
    <property type="match status" value="1"/>
</dbReference>
<feature type="domain" description="EAL" evidence="2">
    <location>
        <begin position="334"/>
        <end position="588"/>
    </location>
</feature>
<feature type="domain" description="GGDEF" evidence="3">
    <location>
        <begin position="193"/>
        <end position="326"/>
    </location>
</feature>
<accession>A0ABW5RBK9</accession>
<keyword evidence="1" id="KW-0472">Membrane</keyword>
<dbReference type="InterPro" id="IPR035919">
    <property type="entry name" value="EAL_sf"/>
</dbReference>
<keyword evidence="5" id="KW-1185">Reference proteome</keyword>
<dbReference type="Pfam" id="PF00990">
    <property type="entry name" value="GGDEF"/>
    <property type="match status" value="1"/>
</dbReference>
<dbReference type="SUPFAM" id="SSF141868">
    <property type="entry name" value="EAL domain-like"/>
    <property type="match status" value="1"/>
</dbReference>
<keyword evidence="1" id="KW-1133">Transmembrane helix</keyword>
<dbReference type="Proteomes" id="UP001597497">
    <property type="component" value="Unassembled WGS sequence"/>
</dbReference>
<feature type="transmembrane region" description="Helical" evidence="1">
    <location>
        <begin position="33"/>
        <end position="52"/>
    </location>
</feature>
<dbReference type="PROSITE" id="PS50883">
    <property type="entry name" value="EAL"/>
    <property type="match status" value="1"/>
</dbReference>
<dbReference type="NCBIfam" id="TIGR00254">
    <property type="entry name" value="GGDEF"/>
    <property type="match status" value="1"/>
</dbReference>
<evidence type="ECO:0000313" key="5">
    <source>
        <dbReference type="Proteomes" id="UP001597497"/>
    </source>
</evidence>
<comment type="caution">
    <text evidence="4">The sequence shown here is derived from an EMBL/GenBank/DDBJ whole genome shotgun (WGS) entry which is preliminary data.</text>
</comment>
<dbReference type="RefSeq" id="WP_379929971.1">
    <property type="nucleotide sequence ID" value="NZ_JBHUMM010000037.1"/>
</dbReference>
<reference evidence="5" key="1">
    <citation type="journal article" date="2019" name="Int. J. Syst. Evol. Microbiol.">
        <title>The Global Catalogue of Microorganisms (GCM) 10K type strain sequencing project: providing services to taxonomists for standard genome sequencing and annotation.</title>
        <authorList>
            <consortium name="The Broad Institute Genomics Platform"/>
            <consortium name="The Broad Institute Genome Sequencing Center for Infectious Disease"/>
            <person name="Wu L."/>
            <person name="Ma J."/>
        </authorList>
    </citation>
    <scope>NUCLEOTIDE SEQUENCE [LARGE SCALE GENOMIC DNA]</scope>
    <source>
        <strain evidence="5">KCTC 33676</strain>
    </source>
</reference>
<evidence type="ECO:0000259" key="2">
    <source>
        <dbReference type="PROSITE" id="PS50883"/>
    </source>
</evidence>
<organism evidence="4 5">
    <name type="scientific">Marinicrinis sediminis</name>
    <dbReference type="NCBI Taxonomy" id="1652465"/>
    <lineage>
        <taxon>Bacteria</taxon>
        <taxon>Bacillati</taxon>
        <taxon>Bacillota</taxon>
        <taxon>Bacilli</taxon>
        <taxon>Bacillales</taxon>
        <taxon>Paenibacillaceae</taxon>
    </lineage>
</organism>
<gene>
    <name evidence="4" type="ORF">ACFSUC_12615</name>
</gene>
<dbReference type="InterPro" id="IPR029787">
    <property type="entry name" value="Nucleotide_cyclase"/>
</dbReference>
<dbReference type="Pfam" id="PF00563">
    <property type="entry name" value="EAL"/>
    <property type="match status" value="1"/>
</dbReference>
<feature type="transmembrane region" description="Helical" evidence="1">
    <location>
        <begin position="111"/>
        <end position="128"/>
    </location>
</feature>
<dbReference type="InterPro" id="IPR043128">
    <property type="entry name" value="Rev_trsase/Diguanyl_cyclase"/>
</dbReference>
<dbReference type="PROSITE" id="PS50887">
    <property type="entry name" value="GGDEF"/>
    <property type="match status" value="1"/>
</dbReference>
<evidence type="ECO:0000313" key="4">
    <source>
        <dbReference type="EMBL" id="MFD2672408.1"/>
    </source>
</evidence>
<dbReference type="PANTHER" id="PTHR44757:SF2">
    <property type="entry name" value="BIOFILM ARCHITECTURE MAINTENANCE PROTEIN MBAA"/>
    <property type="match status" value="1"/>
</dbReference>
<dbReference type="CDD" id="cd01949">
    <property type="entry name" value="GGDEF"/>
    <property type="match status" value="1"/>
</dbReference>
<dbReference type="PANTHER" id="PTHR44757">
    <property type="entry name" value="DIGUANYLATE CYCLASE DGCP"/>
    <property type="match status" value="1"/>
</dbReference>
<evidence type="ECO:0000259" key="3">
    <source>
        <dbReference type="PROSITE" id="PS50887"/>
    </source>
</evidence>
<dbReference type="SMART" id="SM00267">
    <property type="entry name" value="GGDEF"/>
    <property type="match status" value="1"/>
</dbReference>
<protein>
    <submittedName>
        <fullName evidence="4">Bifunctional diguanylate cyclase/phosphodiesterase</fullName>
    </submittedName>
</protein>
<feature type="transmembrane region" description="Helical" evidence="1">
    <location>
        <begin position="64"/>
        <end position="82"/>
    </location>
</feature>
<dbReference type="CDD" id="cd01948">
    <property type="entry name" value="EAL"/>
    <property type="match status" value="1"/>
</dbReference>
<evidence type="ECO:0000256" key="1">
    <source>
        <dbReference type="SAM" id="Phobius"/>
    </source>
</evidence>
<dbReference type="InterPro" id="IPR001633">
    <property type="entry name" value="EAL_dom"/>
</dbReference>
<dbReference type="InterPro" id="IPR000160">
    <property type="entry name" value="GGDEF_dom"/>
</dbReference>
<dbReference type="EMBL" id="JBHUMM010000037">
    <property type="protein sequence ID" value="MFD2672408.1"/>
    <property type="molecule type" value="Genomic_DNA"/>
</dbReference>
<proteinExistence type="predicted"/>
<keyword evidence="1" id="KW-0812">Transmembrane</keyword>
<dbReference type="Gene3D" id="3.30.70.270">
    <property type="match status" value="1"/>
</dbReference>
<feature type="transmembrane region" description="Helical" evidence="1">
    <location>
        <begin position="7"/>
        <end position="27"/>
    </location>
</feature>
<name>A0ABW5RBK9_9BACL</name>
<dbReference type="InterPro" id="IPR052155">
    <property type="entry name" value="Biofilm_reg_signaling"/>
</dbReference>
<dbReference type="SMART" id="SM00052">
    <property type="entry name" value="EAL"/>
    <property type="match status" value="1"/>
</dbReference>
<feature type="transmembrane region" description="Helical" evidence="1">
    <location>
        <begin position="134"/>
        <end position="154"/>
    </location>
</feature>